<evidence type="ECO:0000256" key="1">
    <source>
        <dbReference type="SAM" id="MobiDB-lite"/>
    </source>
</evidence>
<dbReference type="RefSeq" id="WP_092062645.1">
    <property type="nucleotide sequence ID" value="NZ_FOJU01000002.1"/>
</dbReference>
<evidence type="ECO:0000313" key="3">
    <source>
        <dbReference type="EMBL" id="SFA89507.1"/>
    </source>
</evidence>
<keyword evidence="2" id="KW-0472">Membrane</keyword>
<dbReference type="EMBL" id="FOJU01000002">
    <property type="protein sequence ID" value="SFA89507.1"/>
    <property type="molecule type" value="Genomic_DNA"/>
</dbReference>
<dbReference type="OrthoDB" id="5936191at2"/>
<sequence>MSGGSTGPGTIRRAITALVAVQIAIGAALMLMDLNQSFPGGDPLTAPRPTGPATRPFRPDRAPGPSEPPGGGRMADRLEIGGEGTEMTLSGQIAPGDGARVAEALASRSPAASSVQLHSTGGSVSDALEIGEALRAGGIDTVIGENSVCYSACPYVFAGGATREVASTGRLGVHQHYFGQNAYLPAFTAVEDVQRGQAEVMAYLGRMGIEIAVMEHALRTPPEQIYILSREELERYRFVPAKD</sequence>
<evidence type="ECO:0008006" key="5">
    <source>
        <dbReference type="Google" id="ProtNLM"/>
    </source>
</evidence>
<dbReference type="InterPro" id="IPR029045">
    <property type="entry name" value="ClpP/crotonase-like_dom_sf"/>
</dbReference>
<dbReference type="AlphaFoldDB" id="A0A1I0WMA3"/>
<feature type="transmembrane region" description="Helical" evidence="2">
    <location>
        <begin position="14"/>
        <end position="32"/>
    </location>
</feature>
<dbReference type="Gene3D" id="3.90.226.10">
    <property type="entry name" value="2-enoyl-CoA Hydratase, Chain A, domain 1"/>
    <property type="match status" value="1"/>
</dbReference>
<keyword evidence="2" id="KW-1133">Transmembrane helix</keyword>
<feature type="region of interest" description="Disordered" evidence="1">
    <location>
        <begin position="40"/>
        <end position="78"/>
    </location>
</feature>
<keyword evidence="2" id="KW-0812">Transmembrane</keyword>
<feature type="compositionally biased region" description="Low complexity" evidence="1">
    <location>
        <begin position="43"/>
        <end position="56"/>
    </location>
</feature>
<dbReference type="SUPFAM" id="SSF52096">
    <property type="entry name" value="ClpP/crotonase"/>
    <property type="match status" value="1"/>
</dbReference>
<protein>
    <recommendedName>
        <fullName evidence="5">Clp protease</fullName>
    </recommendedName>
</protein>
<organism evidence="3 4">
    <name type="scientific">Poseidonocella pacifica</name>
    <dbReference type="NCBI Taxonomy" id="871651"/>
    <lineage>
        <taxon>Bacteria</taxon>
        <taxon>Pseudomonadati</taxon>
        <taxon>Pseudomonadota</taxon>
        <taxon>Alphaproteobacteria</taxon>
        <taxon>Rhodobacterales</taxon>
        <taxon>Roseobacteraceae</taxon>
        <taxon>Poseidonocella</taxon>
    </lineage>
</organism>
<keyword evidence="4" id="KW-1185">Reference proteome</keyword>
<proteinExistence type="predicted"/>
<dbReference type="STRING" id="871651.SAMN05421688_1550"/>
<evidence type="ECO:0000313" key="4">
    <source>
        <dbReference type="Proteomes" id="UP000198796"/>
    </source>
</evidence>
<gene>
    <name evidence="3" type="ORF">SAMN05421688_1550</name>
</gene>
<accession>A0A1I0WMA3</accession>
<dbReference type="Proteomes" id="UP000198796">
    <property type="component" value="Unassembled WGS sequence"/>
</dbReference>
<reference evidence="3 4" key="1">
    <citation type="submission" date="2016-10" db="EMBL/GenBank/DDBJ databases">
        <authorList>
            <person name="de Groot N.N."/>
        </authorList>
    </citation>
    <scope>NUCLEOTIDE SEQUENCE [LARGE SCALE GENOMIC DNA]</scope>
    <source>
        <strain evidence="3 4">DSM 29316</strain>
    </source>
</reference>
<evidence type="ECO:0000256" key="2">
    <source>
        <dbReference type="SAM" id="Phobius"/>
    </source>
</evidence>
<name>A0A1I0WMA3_9RHOB</name>